<comment type="similarity">
    <text evidence="2">Belongs to the DeoC/FbaB aldolase family. DeoC type 2 subfamily.</text>
</comment>
<evidence type="ECO:0000256" key="2">
    <source>
        <dbReference type="ARBA" id="ARBA00009473"/>
    </source>
</evidence>
<dbReference type="PANTHER" id="PTHR10889:SF3">
    <property type="entry name" value="DEOXYRIBOSE-PHOSPHATE ALDOLASE"/>
    <property type="match status" value="1"/>
</dbReference>
<dbReference type="InterPro" id="IPR013785">
    <property type="entry name" value="Aldolase_TIM"/>
</dbReference>
<dbReference type="GO" id="GO:0004139">
    <property type="term" value="F:deoxyribose-phosphate aldolase activity"/>
    <property type="evidence" value="ECO:0007669"/>
    <property type="project" value="UniProtKB-EC"/>
</dbReference>
<comment type="pathway">
    <text evidence="1">Carbohydrate degradation; 2-deoxy-D-ribose 1-phosphate degradation; D-glyceraldehyde 3-phosphate and acetaldehyde from 2-deoxy-alpha-D-ribose 1-phosphate: step 2/2.</text>
</comment>
<evidence type="ECO:0000313" key="10">
    <source>
        <dbReference type="Proteomes" id="UP000257200"/>
    </source>
</evidence>
<dbReference type="Gene3D" id="3.20.20.70">
    <property type="entry name" value="Aldolase class I"/>
    <property type="match status" value="2"/>
</dbReference>
<dbReference type="AlphaFoldDB" id="A0A3Q1ENE2"/>
<evidence type="ECO:0000256" key="5">
    <source>
        <dbReference type="ARBA" id="ARBA00023270"/>
    </source>
</evidence>
<reference evidence="9" key="2">
    <citation type="submission" date="2025-09" db="UniProtKB">
        <authorList>
            <consortium name="Ensembl"/>
        </authorList>
    </citation>
    <scope>IDENTIFICATION</scope>
</reference>
<dbReference type="InterPro" id="IPR002915">
    <property type="entry name" value="DeoC/FbaB/LacD_aldolase"/>
</dbReference>
<dbReference type="Proteomes" id="UP000257200">
    <property type="component" value="Unplaced"/>
</dbReference>
<name>A0A3Q1ENE2_9TELE</name>
<dbReference type="InterPro" id="IPR011343">
    <property type="entry name" value="DeoC"/>
</dbReference>
<keyword evidence="5" id="KW-0704">Schiff base</keyword>
<dbReference type="GO" id="GO:0005737">
    <property type="term" value="C:cytoplasm"/>
    <property type="evidence" value="ECO:0007669"/>
    <property type="project" value="InterPro"/>
</dbReference>
<dbReference type="UniPathway" id="UPA00002">
    <property type="reaction ID" value="UER00468"/>
</dbReference>
<evidence type="ECO:0000256" key="4">
    <source>
        <dbReference type="ARBA" id="ARBA00023239"/>
    </source>
</evidence>
<dbReference type="Ensembl" id="ENSAPOT00000008538.1">
    <property type="protein sequence ID" value="ENSAPOP00000005339.1"/>
    <property type="gene ID" value="ENSAPOG00000007010.1"/>
</dbReference>
<evidence type="ECO:0000313" key="9">
    <source>
        <dbReference type="Ensembl" id="ENSAPOP00000005339.1"/>
    </source>
</evidence>
<keyword evidence="4" id="KW-0456">Lyase</keyword>
<dbReference type="GO" id="GO:0016052">
    <property type="term" value="P:carbohydrate catabolic process"/>
    <property type="evidence" value="ECO:0007669"/>
    <property type="project" value="TreeGrafter"/>
</dbReference>
<dbReference type="PANTHER" id="PTHR10889">
    <property type="entry name" value="DEOXYRIBOSE-PHOSPHATE ALDOLASE"/>
    <property type="match status" value="1"/>
</dbReference>
<evidence type="ECO:0000256" key="7">
    <source>
        <dbReference type="ARBA" id="ARBA00032755"/>
    </source>
</evidence>
<dbReference type="GO" id="GO:0046386">
    <property type="term" value="P:deoxyribose phosphate catabolic process"/>
    <property type="evidence" value="ECO:0007669"/>
    <property type="project" value="UniProtKB-UniPathway"/>
</dbReference>
<sequence length="225" mass="24740">MSARNPGTVLDLKRICKVRVNPQSVLKRAQQIQGQKTPKKQWQTAWLLKAVTCIDLTTLAGDDTPSNVHRLSMKAIQPVRYDLLKKIDMHDKGVTTAAVCVYPSRVADAVKSLKAANSSLPVASVATGFPAGQTPLETRLQEVRMAVADGAAEIDIVINRTLALTGQWEGSDFIKTSTGKEAVNATYPVAIVMMRAIRDYFLYTGYKIYHQVTGQYAAYHEMPMA</sequence>
<dbReference type="EC" id="4.1.2.4" evidence="3"/>
<evidence type="ECO:0000256" key="1">
    <source>
        <dbReference type="ARBA" id="ARBA00004816"/>
    </source>
</evidence>
<keyword evidence="10" id="KW-1185">Reference proteome</keyword>
<dbReference type="GeneTree" id="ENSGT00390000007878"/>
<evidence type="ECO:0000256" key="8">
    <source>
        <dbReference type="ARBA" id="ARBA00048791"/>
    </source>
</evidence>
<reference evidence="9" key="1">
    <citation type="submission" date="2025-08" db="UniProtKB">
        <authorList>
            <consortium name="Ensembl"/>
        </authorList>
    </citation>
    <scope>IDENTIFICATION</scope>
</reference>
<organism evidence="9 10">
    <name type="scientific">Acanthochromis polyacanthus</name>
    <name type="common">spiny chromis</name>
    <dbReference type="NCBI Taxonomy" id="80966"/>
    <lineage>
        <taxon>Eukaryota</taxon>
        <taxon>Metazoa</taxon>
        <taxon>Chordata</taxon>
        <taxon>Craniata</taxon>
        <taxon>Vertebrata</taxon>
        <taxon>Euteleostomi</taxon>
        <taxon>Actinopterygii</taxon>
        <taxon>Neopterygii</taxon>
        <taxon>Teleostei</taxon>
        <taxon>Neoteleostei</taxon>
        <taxon>Acanthomorphata</taxon>
        <taxon>Ovalentaria</taxon>
        <taxon>Pomacentridae</taxon>
        <taxon>Acanthochromis</taxon>
    </lineage>
</organism>
<protein>
    <recommendedName>
        <fullName evidence="3">deoxyribose-phosphate aldolase</fullName>
        <ecNumber evidence="3">4.1.2.4</ecNumber>
    </recommendedName>
    <alternativeName>
        <fullName evidence="7">2-deoxy-D-ribose 5-phosphate aldolase</fullName>
    </alternativeName>
    <alternativeName>
        <fullName evidence="6">Phosphodeoxyriboaldolase</fullName>
    </alternativeName>
</protein>
<evidence type="ECO:0000256" key="6">
    <source>
        <dbReference type="ARBA" id="ARBA00031814"/>
    </source>
</evidence>
<dbReference type="GO" id="GO:0009264">
    <property type="term" value="P:deoxyribonucleotide catabolic process"/>
    <property type="evidence" value="ECO:0007669"/>
    <property type="project" value="InterPro"/>
</dbReference>
<dbReference type="SMART" id="SM01133">
    <property type="entry name" value="DeoC"/>
    <property type="match status" value="1"/>
</dbReference>
<comment type="catalytic activity">
    <reaction evidence="8">
        <text>2-deoxy-D-ribose 5-phosphate = D-glyceraldehyde 3-phosphate + acetaldehyde</text>
        <dbReference type="Rhea" id="RHEA:12821"/>
        <dbReference type="ChEBI" id="CHEBI:15343"/>
        <dbReference type="ChEBI" id="CHEBI:59776"/>
        <dbReference type="ChEBI" id="CHEBI:62877"/>
        <dbReference type="EC" id="4.1.2.4"/>
    </reaction>
</comment>
<proteinExistence type="inferred from homology"/>
<accession>A0A3Q1ENE2</accession>
<dbReference type="SUPFAM" id="SSF51569">
    <property type="entry name" value="Aldolase"/>
    <property type="match status" value="1"/>
</dbReference>
<evidence type="ECO:0000256" key="3">
    <source>
        <dbReference type="ARBA" id="ARBA00012515"/>
    </source>
</evidence>